<evidence type="ECO:0000313" key="1">
    <source>
        <dbReference type="Proteomes" id="UP000887580"/>
    </source>
</evidence>
<protein>
    <submittedName>
        <fullName evidence="2">GPI mannosyltransferase 2</fullName>
    </submittedName>
</protein>
<accession>A0AC35GT45</accession>
<sequence length="542" mass="62780">MSGRRHTHNGILNQQNPSGSRRLKANDAKHDAIVDDDENKDDGSVIENSSNQSTQEEIWNFVLQQLIFSRCILLAFQCFINWIMWDWTTDAFKGIQNPIEPFDKLINFFIGGLSNWDSRHFLHIAEFGYTWESALAFFPLFPMILRLCGSLIYFFIPFISFRYSMIVAGVIISNVSFVAAGLVLFNLIHKITGNLKESLISVYVFCWNPASIFFSACYTESLYALITFFGMYTLEQQPFSRTNQILSAVIFSFAFMTRSNGFLNIGYIGFALLIETVVKKHKGRVTHFAVDGTLVVKAIKKIPLLLFYVLIIVLPLRIFSYAIEEKFCHSISNHTNPWILEYGKNESVVFPGMLEKLTWCSSLGNEFYRPSLISLFMPPYYGAIQQKYWTVGFMQYWRLRKIPLFIIASPTLGFVFYGVYTLLNDILNDKRMINHVLTDRRHPIPYALHSLFIAFCGIFIYNVESSIRLIFSSSPFIYLTFARLMSRQTPKIKVPEDLLEPFALPFLYNYATVKPLRFLMLFYLLGYFIFGTLMHVNWLPFV</sequence>
<evidence type="ECO:0000313" key="2">
    <source>
        <dbReference type="WBParaSite" id="PS1159_v2.g8308.t1"/>
    </source>
</evidence>
<dbReference type="Proteomes" id="UP000887580">
    <property type="component" value="Unplaced"/>
</dbReference>
<organism evidence="1 2">
    <name type="scientific">Panagrolaimus sp. PS1159</name>
    <dbReference type="NCBI Taxonomy" id="55785"/>
    <lineage>
        <taxon>Eukaryota</taxon>
        <taxon>Metazoa</taxon>
        <taxon>Ecdysozoa</taxon>
        <taxon>Nematoda</taxon>
        <taxon>Chromadorea</taxon>
        <taxon>Rhabditida</taxon>
        <taxon>Tylenchina</taxon>
        <taxon>Panagrolaimomorpha</taxon>
        <taxon>Panagrolaimoidea</taxon>
        <taxon>Panagrolaimidae</taxon>
        <taxon>Panagrolaimus</taxon>
    </lineage>
</organism>
<dbReference type="WBParaSite" id="PS1159_v2.g8308.t1">
    <property type="protein sequence ID" value="PS1159_v2.g8308.t1"/>
    <property type="gene ID" value="PS1159_v2.g8308"/>
</dbReference>
<reference evidence="2" key="1">
    <citation type="submission" date="2022-11" db="UniProtKB">
        <authorList>
            <consortium name="WormBaseParasite"/>
        </authorList>
    </citation>
    <scope>IDENTIFICATION</scope>
</reference>
<name>A0AC35GT45_9BILA</name>
<proteinExistence type="predicted"/>